<organism evidence="5 6">
    <name type="scientific">Streptomyces griseoloalbus</name>
    <dbReference type="NCBI Taxonomy" id="67303"/>
    <lineage>
        <taxon>Bacteria</taxon>
        <taxon>Bacillati</taxon>
        <taxon>Actinomycetota</taxon>
        <taxon>Actinomycetes</taxon>
        <taxon>Kitasatosporales</taxon>
        <taxon>Streptomycetaceae</taxon>
        <taxon>Streptomyces</taxon>
    </lineage>
</organism>
<dbReference type="EMBL" id="JBEZLS010000005">
    <property type="protein sequence ID" value="MEU9350965.1"/>
    <property type="molecule type" value="Genomic_DNA"/>
</dbReference>
<feature type="non-terminal residue" evidence="5">
    <location>
        <position position="603"/>
    </location>
</feature>
<dbReference type="InterPro" id="IPR036736">
    <property type="entry name" value="ACP-like_sf"/>
</dbReference>
<dbReference type="Gene3D" id="3.30.559.10">
    <property type="entry name" value="Chloramphenicol acetyltransferase-like domain"/>
    <property type="match status" value="2"/>
</dbReference>
<dbReference type="SMART" id="SM00823">
    <property type="entry name" value="PKS_PP"/>
    <property type="match status" value="1"/>
</dbReference>
<evidence type="ECO:0000259" key="4">
    <source>
        <dbReference type="PROSITE" id="PS50075"/>
    </source>
</evidence>
<dbReference type="Proteomes" id="UP001551582">
    <property type="component" value="Unassembled WGS sequence"/>
</dbReference>
<dbReference type="SUPFAM" id="SSF47336">
    <property type="entry name" value="ACP-like"/>
    <property type="match status" value="1"/>
</dbReference>
<dbReference type="Pfam" id="PF00668">
    <property type="entry name" value="Condensation"/>
    <property type="match status" value="1"/>
</dbReference>
<evidence type="ECO:0000256" key="1">
    <source>
        <dbReference type="ARBA" id="ARBA00001957"/>
    </source>
</evidence>
<dbReference type="SUPFAM" id="SSF52777">
    <property type="entry name" value="CoA-dependent acyltransferases"/>
    <property type="match status" value="2"/>
</dbReference>
<evidence type="ECO:0000313" key="5">
    <source>
        <dbReference type="EMBL" id="MEU9350965.1"/>
    </source>
</evidence>
<dbReference type="PROSITE" id="PS50075">
    <property type="entry name" value="CARRIER"/>
    <property type="match status" value="1"/>
</dbReference>
<dbReference type="Gene3D" id="1.10.1200.10">
    <property type="entry name" value="ACP-like"/>
    <property type="match status" value="1"/>
</dbReference>
<evidence type="ECO:0000313" key="6">
    <source>
        <dbReference type="Proteomes" id="UP001551582"/>
    </source>
</evidence>
<evidence type="ECO:0000256" key="3">
    <source>
        <dbReference type="ARBA" id="ARBA00022553"/>
    </source>
</evidence>
<sequence>MEENAPLSFGQEALWLAEELVPGLSAYVMLAGWQLTGPLDPDALQRALSTVVDRHELLRSSLIPVDGRPVQVVRDSASFALRRVYLRDRAREEQDAAVARELAGRLEQPFDLSAPPLLHGVLFRLAARRHTLALVTHHIVWDGGSDVLFRRELSELYAAQVEGRQPELPELTAQYADYAWWQREEEAPALEAAVGHWAQRLRGLRAPDLPTDRPRPALRRFTAEFCRVPVPAGLSRDVADLARTASVTPFVVFLAVFDVLLARWAGEPRAVVGTPVSGRNEPELENLLGYFVNSVVLVTDCDPGQTLTALLGRVREDLSFAFEHGDAPFHHVVDRVNPPRDSSRHPLYQVAFQLVPENQPLNLVGVEATEVSDHLLPGGGITTEFDLLAEVRESADGGHTLSLRYATELFDAATVAAVARAYVELLAAAVARPDAVLARLAEAMTSLPAARTAQPAGDFAGLPSRATRTGGVSAAPRTELHGRIAAVWAQVLDLPEVDCAANFFAIGGSSLLGAQLVRRLRAELGLDITLIDLFESESVDGLVEFLSDASSSGLPVSPARPVLEVKARPDLVPLSFGQRRLWFLQQLEGVGSAYNIPVCLRLR</sequence>
<name>A0ABV3E1E7_9ACTN</name>
<dbReference type="InterPro" id="IPR023213">
    <property type="entry name" value="CAT-like_dom_sf"/>
</dbReference>
<dbReference type="InterPro" id="IPR020806">
    <property type="entry name" value="PKS_PP-bd"/>
</dbReference>
<dbReference type="InterPro" id="IPR006162">
    <property type="entry name" value="Ppantetheine_attach_site"/>
</dbReference>
<dbReference type="InterPro" id="IPR001242">
    <property type="entry name" value="Condensation_dom"/>
</dbReference>
<dbReference type="InterPro" id="IPR009081">
    <property type="entry name" value="PP-bd_ACP"/>
</dbReference>
<dbReference type="Gene3D" id="3.30.559.30">
    <property type="entry name" value="Nonribosomal peptide synthetase, condensation domain"/>
    <property type="match status" value="1"/>
</dbReference>
<dbReference type="CDD" id="cd19531">
    <property type="entry name" value="LCL_NRPS-like"/>
    <property type="match status" value="1"/>
</dbReference>
<protein>
    <submittedName>
        <fullName evidence="5">Condensation domain-containing protein</fullName>
    </submittedName>
</protein>
<gene>
    <name evidence="5" type="ORF">AB0D65_08055</name>
</gene>
<dbReference type="Pfam" id="PF00550">
    <property type="entry name" value="PP-binding"/>
    <property type="match status" value="1"/>
</dbReference>
<dbReference type="RefSeq" id="WP_359977642.1">
    <property type="nucleotide sequence ID" value="NZ_JBEZLS010000005.1"/>
</dbReference>
<dbReference type="PANTHER" id="PTHR45527">
    <property type="entry name" value="NONRIBOSOMAL PEPTIDE SYNTHETASE"/>
    <property type="match status" value="1"/>
</dbReference>
<feature type="domain" description="Carrier" evidence="4">
    <location>
        <begin position="475"/>
        <end position="550"/>
    </location>
</feature>
<keyword evidence="2" id="KW-0596">Phosphopantetheine</keyword>
<proteinExistence type="predicted"/>
<comment type="caution">
    <text evidence="5">The sequence shown here is derived from an EMBL/GenBank/DDBJ whole genome shotgun (WGS) entry which is preliminary data.</text>
</comment>
<dbReference type="PROSITE" id="PS00012">
    <property type="entry name" value="PHOSPHOPANTETHEINE"/>
    <property type="match status" value="1"/>
</dbReference>
<keyword evidence="3" id="KW-0597">Phosphoprotein</keyword>
<evidence type="ECO:0000256" key="2">
    <source>
        <dbReference type="ARBA" id="ARBA00022450"/>
    </source>
</evidence>
<comment type="cofactor">
    <cofactor evidence="1">
        <name>pantetheine 4'-phosphate</name>
        <dbReference type="ChEBI" id="CHEBI:47942"/>
    </cofactor>
</comment>
<keyword evidence="6" id="KW-1185">Reference proteome</keyword>
<accession>A0ABV3E1E7</accession>
<reference evidence="5 6" key="1">
    <citation type="submission" date="2024-06" db="EMBL/GenBank/DDBJ databases">
        <title>The Natural Products Discovery Center: Release of the First 8490 Sequenced Strains for Exploring Actinobacteria Biosynthetic Diversity.</title>
        <authorList>
            <person name="Kalkreuter E."/>
            <person name="Kautsar S.A."/>
            <person name="Yang D."/>
            <person name="Bader C.D."/>
            <person name="Teijaro C.N."/>
            <person name="Fluegel L."/>
            <person name="Davis C.M."/>
            <person name="Simpson J.R."/>
            <person name="Lauterbach L."/>
            <person name="Steele A.D."/>
            <person name="Gui C."/>
            <person name="Meng S."/>
            <person name="Li G."/>
            <person name="Viehrig K."/>
            <person name="Ye F."/>
            <person name="Su P."/>
            <person name="Kiefer A.F."/>
            <person name="Nichols A."/>
            <person name="Cepeda A.J."/>
            <person name="Yan W."/>
            <person name="Fan B."/>
            <person name="Jiang Y."/>
            <person name="Adhikari A."/>
            <person name="Zheng C.-J."/>
            <person name="Schuster L."/>
            <person name="Cowan T.M."/>
            <person name="Smanski M.J."/>
            <person name="Chevrette M.G."/>
            <person name="De Carvalho L.P.S."/>
            <person name="Shen B."/>
        </authorList>
    </citation>
    <scope>NUCLEOTIDE SEQUENCE [LARGE SCALE GENOMIC DNA]</scope>
    <source>
        <strain evidence="5 6">NPDC048274</strain>
    </source>
</reference>
<dbReference type="PANTHER" id="PTHR45527:SF1">
    <property type="entry name" value="FATTY ACID SYNTHASE"/>
    <property type="match status" value="1"/>
</dbReference>